<dbReference type="Gene3D" id="1.20.5.340">
    <property type="match status" value="1"/>
</dbReference>
<dbReference type="GeneTree" id="ENSGT00950000182962"/>
<proteinExistence type="predicted"/>
<reference evidence="2" key="1">
    <citation type="submission" date="2018-06" db="EMBL/GenBank/DDBJ databases">
        <title>Genome assembly of Danube salmon.</title>
        <authorList>
            <person name="Macqueen D.J."/>
            <person name="Gundappa M.K."/>
        </authorList>
    </citation>
    <scope>NUCLEOTIDE SEQUENCE [LARGE SCALE GENOMIC DNA]</scope>
</reference>
<dbReference type="GO" id="GO:0030154">
    <property type="term" value="P:cell differentiation"/>
    <property type="evidence" value="ECO:0007669"/>
    <property type="project" value="TreeGrafter"/>
</dbReference>
<dbReference type="InterPro" id="IPR024845">
    <property type="entry name" value="NHS-like"/>
</dbReference>
<dbReference type="GO" id="GO:0002088">
    <property type="term" value="P:lens development in camera-type eye"/>
    <property type="evidence" value="ECO:0007669"/>
    <property type="project" value="TreeGrafter"/>
</dbReference>
<keyword evidence="2" id="KW-1185">Reference proteome</keyword>
<dbReference type="PANTHER" id="PTHR23039:SF5">
    <property type="entry name" value="ACTIN REMODELING REGULATOR NHS"/>
    <property type="match status" value="1"/>
</dbReference>
<dbReference type="Proteomes" id="UP000314982">
    <property type="component" value="Unassembled WGS sequence"/>
</dbReference>
<reference evidence="1" key="3">
    <citation type="submission" date="2025-09" db="UniProtKB">
        <authorList>
            <consortium name="Ensembl"/>
        </authorList>
    </citation>
    <scope>IDENTIFICATION</scope>
</reference>
<dbReference type="AlphaFoldDB" id="A0A4W5RAH4"/>
<evidence type="ECO:0000313" key="2">
    <source>
        <dbReference type="Proteomes" id="UP000314982"/>
    </source>
</evidence>
<evidence type="ECO:0000313" key="1">
    <source>
        <dbReference type="Ensembl" id="ENSHHUP00000082953.1"/>
    </source>
</evidence>
<sequence length="149" mass="16930">MPFAKRIVEPQLLCRHSVPNEESLVFEDLCTVNNVALSRTLRQLSDLARHACSLFQELESDIVFTNQRVRGLQSKVGKLQQSISGLDPKQEAVPVSDLDVECKLSDHYVSPWLLQRNVFLPSTRPPCLQELHCTAQQSLRAIHRGTRTR</sequence>
<protein>
    <submittedName>
        <fullName evidence="1">Uncharacterized protein</fullName>
    </submittedName>
</protein>
<dbReference type="Ensembl" id="ENSHHUT00000085571.1">
    <property type="protein sequence ID" value="ENSHHUP00000082953.1"/>
    <property type="gene ID" value="ENSHHUG00000048179.1"/>
</dbReference>
<dbReference type="FunFam" id="1.20.5.340:FF:000039">
    <property type="entry name" value="Nance-Horan syndrome protein isoform X1"/>
    <property type="match status" value="1"/>
</dbReference>
<dbReference type="STRING" id="62062.ENSHHUP00000082953"/>
<name>A0A4W5RAH4_9TELE</name>
<dbReference type="PANTHER" id="PTHR23039">
    <property type="entry name" value="NANCE-HORAN SYNDROME PROTEIN"/>
    <property type="match status" value="1"/>
</dbReference>
<accession>A0A4W5RAH4</accession>
<reference evidence="1" key="2">
    <citation type="submission" date="2025-08" db="UniProtKB">
        <authorList>
            <consortium name="Ensembl"/>
        </authorList>
    </citation>
    <scope>IDENTIFICATION</scope>
</reference>
<organism evidence="1 2">
    <name type="scientific">Hucho hucho</name>
    <name type="common">huchen</name>
    <dbReference type="NCBI Taxonomy" id="62062"/>
    <lineage>
        <taxon>Eukaryota</taxon>
        <taxon>Metazoa</taxon>
        <taxon>Chordata</taxon>
        <taxon>Craniata</taxon>
        <taxon>Vertebrata</taxon>
        <taxon>Euteleostomi</taxon>
        <taxon>Actinopterygii</taxon>
        <taxon>Neopterygii</taxon>
        <taxon>Teleostei</taxon>
        <taxon>Protacanthopterygii</taxon>
        <taxon>Salmoniformes</taxon>
        <taxon>Salmonidae</taxon>
        <taxon>Salmoninae</taxon>
        <taxon>Hucho</taxon>
    </lineage>
</organism>
<dbReference type="Pfam" id="PF15273">
    <property type="entry name" value="NHS"/>
    <property type="match status" value="1"/>
</dbReference>